<protein>
    <recommendedName>
        <fullName evidence="3">DDE Tnp4 domain-containing protein</fullName>
    </recommendedName>
</protein>
<proteinExistence type="predicted"/>
<gene>
    <name evidence="4" type="ORF">UPYG_G00050970</name>
</gene>
<dbReference type="InterPro" id="IPR027806">
    <property type="entry name" value="HARBI1_dom"/>
</dbReference>
<evidence type="ECO:0000313" key="5">
    <source>
        <dbReference type="Proteomes" id="UP001557470"/>
    </source>
</evidence>
<dbReference type="AlphaFoldDB" id="A0ABD0XAX9"/>
<dbReference type="Proteomes" id="UP001557470">
    <property type="component" value="Unassembled WGS sequence"/>
</dbReference>
<organism evidence="4 5">
    <name type="scientific">Umbra pygmaea</name>
    <name type="common">Eastern mudminnow</name>
    <dbReference type="NCBI Taxonomy" id="75934"/>
    <lineage>
        <taxon>Eukaryota</taxon>
        <taxon>Metazoa</taxon>
        <taxon>Chordata</taxon>
        <taxon>Craniata</taxon>
        <taxon>Vertebrata</taxon>
        <taxon>Euteleostomi</taxon>
        <taxon>Actinopterygii</taxon>
        <taxon>Neopterygii</taxon>
        <taxon>Teleostei</taxon>
        <taxon>Protacanthopterygii</taxon>
        <taxon>Esociformes</taxon>
        <taxon>Umbridae</taxon>
        <taxon>Umbra</taxon>
    </lineage>
</organism>
<dbReference type="EMBL" id="JAGEUA010000002">
    <property type="protein sequence ID" value="KAL1004817.1"/>
    <property type="molecule type" value="Genomic_DNA"/>
</dbReference>
<feature type="non-terminal residue" evidence="4">
    <location>
        <position position="1"/>
    </location>
</feature>
<evidence type="ECO:0000256" key="2">
    <source>
        <dbReference type="ARBA" id="ARBA00022723"/>
    </source>
</evidence>
<name>A0ABD0XAX9_UMBPY</name>
<keyword evidence="2" id="KW-0479">Metal-binding</keyword>
<sequence>LACSPIKIGTARFLATGDSYRTIASSYRVCVSTVCQIIPQVGTAVLWSGGTSLCAGMRVVVKAPHNSGSHNYKGTFSTILLAVVDAKYRFRVIDVGGNGRTSDAGILENSTFGEALQAGTLPLLPDLLCWVRDMLPGLDAANSSSREALRLRDVFMAHLDGAVPWQLTE</sequence>
<dbReference type="GO" id="GO:0046872">
    <property type="term" value="F:metal ion binding"/>
    <property type="evidence" value="ECO:0007669"/>
    <property type="project" value="UniProtKB-KW"/>
</dbReference>
<accession>A0ABD0XAX9</accession>
<evidence type="ECO:0000259" key="3">
    <source>
        <dbReference type="Pfam" id="PF13359"/>
    </source>
</evidence>
<feature type="domain" description="DDE Tnp4" evidence="3">
    <location>
        <begin position="61"/>
        <end position="118"/>
    </location>
</feature>
<evidence type="ECO:0000256" key="1">
    <source>
        <dbReference type="ARBA" id="ARBA00001968"/>
    </source>
</evidence>
<comment type="caution">
    <text evidence="4">The sequence shown here is derived from an EMBL/GenBank/DDBJ whole genome shotgun (WGS) entry which is preliminary data.</text>
</comment>
<evidence type="ECO:0000313" key="4">
    <source>
        <dbReference type="EMBL" id="KAL1004817.1"/>
    </source>
</evidence>
<dbReference type="Pfam" id="PF13359">
    <property type="entry name" value="DDE_Tnp_4"/>
    <property type="match status" value="1"/>
</dbReference>
<comment type="cofactor">
    <cofactor evidence="1">
        <name>a divalent metal cation</name>
        <dbReference type="ChEBI" id="CHEBI:60240"/>
    </cofactor>
</comment>
<keyword evidence="5" id="KW-1185">Reference proteome</keyword>
<reference evidence="4 5" key="1">
    <citation type="submission" date="2024-06" db="EMBL/GenBank/DDBJ databases">
        <authorList>
            <person name="Pan Q."/>
            <person name="Wen M."/>
            <person name="Jouanno E."/>
            <person name="Zahm M."/>
            <person name="Klopp C."/>
            <person name="Cabau C."/>
            <person name="Louis A."/>
            <person name="Berthelot C."/>
            <person name="Parey E."/>
            <person name="Roest Crollius H."/>
            <person name="Montfort J."/>
            <person name="Robinson-Rechavi M."/>
            <person name="Bouchez O."/>
            <person name="Lampietro C."/>
            <person name="Lopez Roques C."/>
            <person name="Donnadieu C."/>
            <person name="Postlethwait J."/>
            <person name="Bobe J."/>
            <person name="Verreycken H."/>
            <person name="Guiguen Y."/>
        </authorList>
    </citation>
    <scope>NUCLEOTIDE SEQUENCE [LARGE SCALE GENOMIC DNA]</scope>
    <source>
        <strain evidence="4">Up_M1</strain>
        <tissue evidence="4">Testis</tissue>
    </source>
</reference>